<keyword evidence="3" id="KW-1185">Reference proteome</keyword>
<dbReference type="Proteomes" id="UP000641646">
    <property type="component" value="Unassembled WGS sequence"/>
</dbReference>
<gene>
    <name evidence="2" type="ORF">H6G03_19400</name>
</gene>
<comment type="caution">
    <text evidence="2">The sequence shown here is derived from an EMBL/GenBank/DDBJ whole genome shotgun (WGS) entry which is preliminary data.</text>
</comment>
<evidence type="ECO:0000313" key="2">
    <source>
        <dbReference type="EMBL" id="MBD2183202.1"/>
    </source>
</evidence>
<dbReference type="Gene3D" id="2.160.20.10">
    <property type="entry name" value="Single-stranded right-handed beta-helix, Pectin lyase-like"/>
    <property type="match status" value="1"/>
</dbReference>
<organism evidence="2 3">
    <name type="scientific">Aerosakkonema funiforme FACHB-1375</name>
    <dbReference type="NCBI Taxonomy" id="2949571"/>
    <lineage>
        <taxon>Bacteria</taxon>
        <taxon>Bacillati</taxon>
        <taxon>Cyanobacteriota</taxon>
        <taxon>Cyanophyceae</taxon>
        <taxon>Oscillatoriophycideae</taxon>
        <taxon>Aerosakkonematales</taxon>
        <taxon>Aerosakkonemataceae</taxon>
        <taxon>Aerosakkonema</taxon>
    </lineage>
</organism>
<dbReference type="InterPro" id="IPR012334">
    <property type="entry name" value="Pectin_lyas_fold"/>
</dbReference>
<protein>
    <submittedName>
        <fullName evidence="2">CHAT domain-containing protein</fullName>
    </submittedName>
</protein>
<evidence type="ECO:0000313" key="3">
    <source>
        <dbReference type="Proteomes" id="UP000641646"/>
    </source>
</evidence>
<proteinExistence type="predicted"/>
<dbReference type="InterPro" id="IPR024983">
    <property type="entry name" value="CHAT_dom"/>
</dbReference>
<sequence length="1843" mass="191443">MNEKGQVVLMGSGISVPDAGGTTIVSGNVFSRSQQSVGGEVNVLGSRIALLNANIDASGANGGGNIFIGGNRSRLGSLPNAQYTFVSPDSVVAADAVQQGNGGQIIVFAQDTTQVYGNLTARGGLLGGNGGFVETSGMRSLIITSIPNVGATAGLGGEWLIDPFNITIVAGNGNTNINETSPFEPSADNAQLGVDLITAALNLGDVTISTNSSGTQAGDISLNTPLTFNLTSERALKLDANNSISITQPIQGIPGSAPLNLVFNVNNGNLTGSTAGVAIFNSIDTLGGDITINASRILITNNPSVNSGGGDINLTAVGSNSDSSPIIHIKTVTTIDTGGGSITVIGKDPSNTSLGVAITDSQLTVTGNGNITINGSIGGSGSTSPGVIITNSKLSVDNGNITVDGTGDRTGGNGILLNVDSQLIATGNGNIILNGTGGNDGVGIAGNSQLIVNNGNITLAGTGNGDEGIQINTDSQLTVTGNGNISLNGTGNNDGILIENSSQLTTASGFITITGASNTAGSGINLRNLSSVQSTSGAITFTGTGAVDVAGIEIKDSNINPTPGSGNLTLKSDEINLLGTTQIKGTGTIELQPLNSNLGITIGGNFENDDLNLDNSEIATLQKGFSQIIIGTSDSTGSLTLDDTSFNAPVNIAGGSSLIGPNRDTTWTITGSNSVSISGYSNPLTANNIQNLKGGILDDIFVFDDGVNWAGKIDAGEGIDGLDYSAFTTDLTVDLAALGATSIERVIGTTNAISTIISNDTNNTWNLTVTNSGNINGTLTFRNFQNLVGGKLDDNFVFNDGVKWGGNIDANDGIDSLDYSAFTTDLTVDLAALGATSIETVIGTTNATSTLIATNTNNTWNLTGTNSGNLNGTLTFKNFQNLLGGKLDDNFVFDDGVNWGGTIGGNAGIDSLDYSAFTTDLTVDLAALGATSIETIIGTTNATSTLIGGNANNTWDIRGTNSGNLNNTLNFSQFQNLIGGSLDDTFVLGDGINWSGNIDGKSGSDTLNYSAFTSSINIDLATLNAVGIETIVGTNNATINLIAKNTNNIWNIADSNSGRLNENLNFRNFQRLTGGSLEDSFIFADGVVWGGIIDGNDGVNTLDYSAYTTTLTVDFGTLGNTAININNIMGTTNATSTIIGTNKDNVWTITGNNSGTFNSNLNFGNFQQLVGGNLNDDFVFNDGINWNGTIDGKNGTDTLNYTAFTSNLTVNLEALVASNIENIIGTNNAASTLIGRNTTNAWTLTGNNSGTYNSTLNFSQFQNLTGGDGTDIFVFVPPASISGNISGGAGNLALIGDEIDFSGVVSGTGDLRIEPLTVNREIQIGGTDTGNNSVLNLTSTELILLQNGFRSITVGRTDGSGTITLAGDVIFEDPVTLQTLGIISYQNGTISGADDARITLAAKGDITTGSIRNPGREISIASQQGQINTTAGTIDTSSVTGDGGAIALTASGNITISNLNSSSTATRGGNLARPASQDGLATEENQRVQQSLCDRSPDDPLHIIVVTATSPAINLQIPTAKREQVLALATEMRREVTNKYKTRTTSYLASAQQLYNFLIAPIQPTLRSQGIENLVLVPDAGLRSLPFAALHDGQKFLIEQYSLALIPSFSLSEPRYANLKKARVLGMGASQFRDLRPLPFVPVELATITSKLGESKFFLNESFTFNNLKAQRTQQTFEIVHLATHADFKTGKPDNSYIQLWDTRLPLPQMQQLNWNDPPVELLVLSACRTALGDERAELGFAGLGVQAGVRSALASLWEADDRGTFGLMVIFYQHLQQAPIRAFALREAQIALLKGQMRVEAGKLRVFEHTVAVLPPKLAETAAINFAHPHYWATFVLIGNPW</sequence>
<dbReference type="Pfam" id="PF12770">
    <property type="entry name" value="CHAT"/>
    <property type="match status" value="1"/>
</dbReference>
<evidence type="ECO:0000259" key="1">
    <source>
        <dbReference type="Pfam" id="PF12770"/>
    </source>
</evidence>
<name>A0A926ZIE9_9CYAN</name>
<reference evidence="2" key="2">
    <citation type="submission" date="2020-08" db="EMBL/GenBank/DDBJ databases">
        <authorList>
            <person name="Chen M."/>
            <person name="Teng W."/>
            <person name="Zhao L."/>
            <person name="Hu C."/>
            <person name="Zhou Y."/>
            <person name="Han B."/>
            <person name="Song L."/>
            <person name="Shu W."/>
        </authorList>
    </citation>
    <scope>NUCLEOTIDE SEQUENCE</scope>
    <source>
        <strain evidence="2">FACHB-1375</strain>
    </source>
</reference>
<reference evidence="2" key="1">
    <citation type="journal article" date="2015" name="ISME J.">
        <title>Draft Genome Sequence of Streptomyces incarnatus NRRL8089, which Produces the Nucleoside Antibiotic Sinefungin.</title>
        <authorList>
            <person name="Oshima K."/>
            <person name="Hattori M."/>
            <person name="Shimizu H."/>
            <person name="Fukuda K."/>
            <person name="Nemoto M."/>
            <person name="Inagaki K."/>
            <person name="Tamura T."/>
        </authorList>
    </citation>
    <scope>NUCLEOTIDE SEQUENCE</scope>
    <source>
        <strain evidence="2">FACHB-1375</strain>
    </source>
</reference>
<accession>A0A926ZIE9</accession>
<feature type="domain" description="CHAT" evidence="1">
    <location>
        <begin position="1549"/>
        <end position="1841"/>
    </location>
</feature>
<dbReference type="EMBL" id="JACJPW010000050">
    <property type="protein sequence ID" value="MBD2183202.1"/>
    <property type="molecule type" value="Genomic_DNA"/>
</dbReference>